<proteinExistence type="predicted"/>
<dbReference type="AlphaFoldDB" id="A0A1T3MMG0"/>
<comment type="caution">
    <text evidence="1">The sequence shown here is derived from an EMBL/GenBank/DDBJ whole genome shotgun (WGS) entry which is preliminary data.</text>
</comment>
<dbReference type="Proteomes" id="UP000190813">
    <property type="component" value="Unassembled WGS sequence"/>
</dbReference>
<dbReference type="InterPro" id="IPR007391">
    <property type="entry name" value="Vancomycin_resist_VanW"/>
</dbReference>
<dbReference type="RefSeq" id="WP_078771400.1">
    <property type="nucleotide sequence ID" value="NZ_CBCSBR010000021.1"/>
</dbReference>
<accession>A0A1T3MMG0</accession>
<protein>
    <submittedName>
        <fullName evidence="1">Vancomycin B-type resistance protein</fullName>
    </submittedName>
</protein>
<reference evidence="1 2" key="1">
    <citation type="submission" date="2016-06" db="EMBL/GenBank/DDBJ databases">
        <title>Revisiting the taxonomy of the Elizabethkingia Genus based on Whole-Genome Sequencing, Optical Mapping, and MALDI-TOF.</title>
        <authorList>
            <person name="Nicholson A.C."/>
        </authorList>
    </citation>
    <scope>NUCLEOTIDE SEQUENCE [LARGE SCALE GENOMIC DNA]</scope>
    <source>
        <strain evidence="1 2">G4070</strain>
    </source>
</reference>
<dbReference type="PANTHER" id="PTHR35788">
    <property type="entry name" value="EXPORTED PROTEIN-RELATED"/>
    <property type="match status" value="1"/>
</dbReference>
<dbReference type="InterPro" id="IPR052913">
    <property type="entry name" value="Glycopeptide_resist_protein"/>
</dbReference>
<sequence length="234" mass="27204">MRFIKRYIPHSFKIQLYLLKRKLLDALQNKKYASVINTKDIGNIQTEMRLKVMPSPYFENKLHNLKIVQQKQEGITIYPGEYFSFWKITGKASKKNGFKEGRNLVAGKLSQDIGGGICQFSSLLYYSALKAGFIITERHHHSIDIYKEDERYIPLGADSTVVYGFRDLQFINPYHFPVQLKSKIEDHSVTLYILAENTLPQHSVDFEYHYQTDTVKVKTLINQKVVSESIYLKA</sequence>
<keyword evidence="2" id="KW-1185">Reference proteome</keyword>
<evidence type="ECO:0000313" key="1">
    <source>
        <dbReference type="EMBL" id="OPC65777.1"/>
    </source>
</evidence>
<evidence type="ECO:0000313" key="2">
    <source>
        <dbReference type="Proteomes" id="UP000190813"/>
    </source>
</evidence>
<dbReference type="EMBL" id="MAHX01000013">
    <property type="protein sequence ID" value="OPC65777.1"/>
    <property type="molecule type" value="Genomic_DNA"/>
</dbReference>
<organism evidence="1 2">
    <name type="scientific">Elizabethkingia occulta</name>
    <dbReference type="NCBI Taxonomy" id="1867263"/>
    <lineage>
        <taxon>Bacteria</taxon>
        <taxon>Pseudomonadati</taxon>
        <taxon>Bacteroidota</taxon>
        <taxon>Flavobacteriia</taxon>
        <taxon>Flavobacteriales</taxon>
        <taxon>Weeksellaceae</taxon>
        <taxon>Elizabethkingia</taxon>
    </lineage>
</organism>
<name>A0A1T3MMG0_9FLAO</name>
<gene>
    <name evidence="1" type="ORF">BAZ10_00625</name>
</gene>
<dbReference type="PANTHER" id="PTHR35788:SF1">
    <property type="entry name" value="EXPORTED PROTEIN"/>
    <property type="match status" value="1"/>
</dbReference>
<dbReference type="Pfam" id="PF04294">
    <property type="entry name" value="VanW"/>
    <property type="match status" value="1"/>
</dbReference>